<name>A0A8S5QZE8_9CAUD</name>
<dbReference type="EMBL" id="BK015779">
    <property type="protein sequence ID" value="DAE24639.1"/>
    <property type="molecule type" value="Genomic_DNA"/>
</dbReference>
<proteinExistence type="predicted"/>
<organism evidence="1">
    <name type="scientific">Myoviridae sp. ctPVE25</name>
    <dbReference type="NCBI Taxonomy" id="2826649"/>
    <lineage>
        <taxon>Viruses</taxon>
        <taxon>Duplodnaviria</taxon>
        <taxon>Heunggongvirae</taxon>
        <taxon>Uroviricota</taxon>
        <taxon>Caudoviricetes</taxon>
    </lineage>
</organism>
<reference evidence="1" key="1">
    <citation type="journal article" date="2021" name="Proc. Natl. Acad. Sci. U.S.A.">
        <title>A Catalog of Tens of Thousands of Viruses from Human Metagenomes Reveals Hidden Associations with Chronic Diseases.</title>
        <authorList>
            <person name="Tisza M.J."/>
            <person name="Buck C.B."/>
        </authorList>
    </citation>
    <scope>NUCLEOTIDE SEQUENCE</scope>
    <source>
        <strain evidence="1">CtPVE25</strain>
    </source>
</reference>
<accession>A0A8S5QZE8</accession>
<evidence type="ECO:0000313" key="1">
    <source>
        <dbReference type="EMBL" id="DAE24639.1"/>
    </source>
</evidence>
<sequence length="72" mass="7607">MAELTQIELNGTAYDIQDARIQGNNASAKASKFAIIDGSGNINYRTPSQVFSDIGVDAAIQTAIVAAINSEY</sequence>
<protein>
    <submittedName>
        <fullName evidence="1">Uncharacterized protein</fullName>
    </submittedName>
</protein>